<proteinExistence type="predicted"/>
<dbReference type="PANTHER" id="PTHR38926">
    <property type="entry name" value="F-BOX DOMAIN CONTAINING PROTEIN, EXPRESSED"/>
    <property type="match status" value="1"/>
</dbReference>
<dbReference type="InterPro" id="IPR036047">
    <property type="entry name" value="F-box-like_dom_sf"/>
</dbReference>
<reference evidence="2 3" key="1">
    <citation type="journal article" date="2017" name="Nat. Commun.">
        <title>Genome assembly with in vitro proximity ligation data and whole-genome triplication in lettuce.</title>
        <authorList>
            <person name="Reyes-Chin-Wo S."/>
            <person name="Wang Z."/>
            <person name="Yang X."/>
            <person name="Kozik A."/>
            <person name="Arikit S."/>
            <person name="Song C."/>
            <person name="Xia L."/>
            <person name="Froenicke L."/>
            <person name="Lavelle D.O."/>
            <person name="Truco M.J."/>
            <person name="Xia R."/>
            <person name="Zhu S."/>
            <person name="Xu C."/>
            <person name="Xu H."/>
            <person name="Xu X."/>
            <person name="Cox K."/>
            <person name="Korf I."/>
            <person name="Meyers B.C."/>
            <person name="Michelmore R.W."/>
        </authorList>
    </citation>
    <scope>NUCLEOTIDE SEQUENCE [LARGE SCALE GENOMIC DNA]</scope>
    <source>
        <strain evidence="3">cv. Salinas</strain>
        <tissue evidence="2">Seedlings</tissue>
    </source>
</reference>
<accession>A0A9R1UVU3</accession>
<dbReference type="InterPro" id="IPR032675">
    <property type="entry name" value="LRR_dom_sf"/>
</dbReference>
<evidence type="ECO:0000313" key="3">
    <source>
        <dbReference type="Proteomes" id="UP000235145"/>
    </source>
</evidence>
<sequence>MEMEKGILNDPVKSSSLKVKMESTSAVGPSSAMKESPNWLLMPDELMENILGRLSSVEKLRSAGKLCRTWRRICKDPAMWKVIDIDILLDGCDTNHKIEMLTKQVVDLSCGELIDVSVGGFCTDDLLDHIALHSSKVKRLYLWCDQMTGSGLSRAVKRLSQLEELEFSYIYINAEDIEVIGRNCPQLKSFKIPHMRYTVTGPYLQCDDQAVAIANYMRELRHLQIYGDEMTNDGLEAVKIYGDEMTNDGLEAILNGCPHLQSLDIYMFCSFELDRNLVKKCMERIKDFKHNSTQNSDDMYVDESSEADD</sequence>
<feature type="domain" description="F-box" evidence="1">
    <location>
        <begin position="36"/>
        <end position="83"/>
    </location>
</feature>
<dbReference type="EMBL" id="NBSK02000007">
    <property type="protein sequence ID" value="KAJ0194992.1"/>
    <property type="molecule type" value="Genomic_DNA"/>
</dbReference>
<dbReference type="CDD" id="cd22164">
    <property type="entry name" value="F-box_AtSKIP19-like"/>
    <property type="match status" value="1"/>
</dbReference>
<dbReference type="SUPFAM" id="SSF52047">
    <property type="entry name" value="RNI-like"/>
    <property type="match status" value="1"/>
</dbReference>
<keyword evidence="3" id="KW-1185">Reference proteome</keyword>
<dbReference type="Proteomes" id="UP000235145">
    <property type="component" value="Unassembled WGS sequence"/>
</dbReference>
<dbReference type="Pfam" id="PF12937">
    <property type="entry name" value="F-box-like"/>
    <property type="match status" value="1"/>
</dbReference>
<dbReference type="InterPro" id="IPR001810">
    <property type="entry name" value="F-box_dom"/>
</dbReference>
<dbReference type="Gene3D" id="3.80.10.10">
    <property type="entry name" value="Ribonuclease Inhibitor"/>
    <property type="match status" value="1"/>
</dbReference>
<organism evidence="2 3">
    <name type="scientific">Lactuca sativa</name>
    <name type="common">Garden lettuce</name>
    <dbReference type="NCBI Taxonomy" id="4236"/>
    <lineage>
        <taxon>Eukaryota</taxon>
        <taxon>Viridiplantae</taxon>
        <taxon>Streptophyta</taxon>
        <taxon>Embryophyta</taxon>
        <taxon>Tracheophyta</taxon>
        <taxon>Spermatophyta</taxon>
        <taxon>Magnoliopsida</taxon>
        <taxon>eudicotyledons</taxon>
        <taxon>Gunneridae</taxon>
        <taxon>Pentapetalae</taxon>
        <taxon>asterids</taxon>
        <taxon>campanulids</taxon>
        <taxon>Asterales</taxon>
        <taxon>Asteraceae</taxon>
        <taxon>Cichorioideae</taxon>
        <taxon>Cichorieae</taxon>
        <taxon>Lactucinae</taxon>
        <taxon>Lactuca</taxon>
    </lineage>
</organism>
<dbReference type="PROSITE" id="PS50181">
    <property type="entry name" value="FBOX"/>
    <property type="match status" value="1"/>
</dbReference>
<protein>
    <recommendedName>
        <fullName evidence="1">F-box domain-containing protein</fullName>
    </recommendedName>
</protein>
<dbReference type="SUPFAM" id="SSF81383">
    <property type="entry name" value="F-box domain"/>
    <property type="match status" value="1"/>
</dbReference>
<evidence type="ECO:0000313" key="2">
    <source>
        <dbReference type="EMBL" id="KAJ0194992.1"/>
    </source>
</evidence>
<dbReference type="SMART" id="SM00256">
    <property type="entry name" value="FBOX"/>
    <property type="match status" value="1"/>
</dbReference>
<evidence type="ECO:0000259" key="1">
    <source>
        <dbReference type="PROSITE" id="PS50181"/>
    </source>
</evidence>
<dbReference type="PANTHER" id="PTHR38926:SF2">
    <property type="entry name" value="F-BOX_LRR-REPEAT PROTEIN 21-RELATED"/>
    <property type="match status" value="1"/>
</dbReference>
<name>A0A9R1UVU3_LACSA</name>
<comment type="caution">
    <text evidence="2">The sequence shown here is derived from an EMBL/GenBank/DDBJ whole genome shotgun (WGS) entry which is preliminary data.</text>
</comment>
<gene>
    <name evidence="2" type="ORF">LSAT_V11C700354510</name>
</gene>
<dbReference type="AlphaFoldDB" id="A0A9R1UVU3"/>
<dbReference type="GO" id="GO:1905761">
    <property type="term" value="F:SCF ubiquitin ligase complex binding"/>
    <property type="evidence" value="ECO:0000318"/>
    <property type="project" value="GO_Central"/>
</dbReference>